<dbReference type="EMBL" id="OX458932">
    <property type="protein sequence ID" value="CAI9086579.1"/>
    <property type="molecule type" value="Genomic_DNA"/>
</dbReference>
<dbReference type="Proteomes" id="UP001161497">
    <property type="component" value="Chromosome"/>
</dbReference>
<protein>
    <recommendedName>
        <fullName evidence="3">Transposase</fullName>
    </recommendedName>
</protein>
<proteinExistence type="predicted"/>
<evidence type="ECO:0000313" key="1">
    <source>
        <dbReference type="EMBL" id="CAI9086579.1"/>
    </source>
</evidence>
<gene>
    <name evidence="1" type="ORF">MFUM_2270</name>
</gene>
<accession>A0ABM9IFW0</accession>
<organism evidence="1 2">
    <name type="scientific">Candidatus Methylacidiphilum fumarolicum</name>
    <dbReference type="NCBI Taxonomy" id="591154"/>
    <lineage>
        <taxon>Bacteria</taxon>
        <taxon>Pseudomonadati</taxon>
        <taxon>Verrucomicrobiota</taxon>
        <taxon>Methylacidiphilae</taxon>
        <taxon>Methylacidiphilales</taxon>
        <taxon>Methylacidiphilaceae</taxon>
        <taxon>Methylacidiphilum (ex Ratnadevi et al. 2023)</taxon>
    </lineage>
</organism>
<sequence>MEEPLFGMIRENEVMMTKRGYDKFCEEELERPNSRIAEKIFVNEVFFLDGRAKVRISLQQRISE</sequence>
<name>A0ABM9IFW0_9BACT</name>
<evidence type="ECO:0000313" key="2">
    <source>
        <dbReference type="Proteomes" id="UP001161497"/>
    </source>
</evidence>
<evidence type="ECO:0008006" key="3">
    <source>
        <dbReference type="Google" id="ProtNLM"/>
    </source>
</evidence>
<dbReference type="RefSeq" id="WP_009058203.1">
    <property type="nucleotide sequence ID" value="NZ_LXJS01000021.1"/>
</dbReference>
<keyword evidence="2" id="KW-1185">Reference proteome</keyword>
<reference evidence="1" key="1">
    <citation type="submission" date="2023-03" db="EMBL/GenBank/DDBJ databases">
        <authorList>
            <person name="Cremers G."/>
            <person name="Picone N."/>
        </authorList>
    </citation>
    <scope>NUCLEOTIDE SEQUENCE</scope>
    <source>
        <strain evidence="1">Sample_alias</strain>
    </source>
</reference>